<protein>
    <submittedName>
        <fullName evidence="1">Uncharacterized protein</fullName>
    </submittedName>
</protein>
<sequence length="185" mass="21037">MGKLITHNANALRFLMTEDIYDLGDALDSATPQPAPITILTNEDRKLPLVEDIPAEMKPLSFDYLGENNRYFLVIVDDKTHPSLNSTHKEMLMKIMAAKKLELRDLAILNFAKYPNSTFSDLKDFFSCNRITLFGIDPQRLGLPAIGANQPARHEDVKVLATFGLEEMSSNTDKKREFWNVMKDF</sequence>
<dbReference type="EMBL" id="FUYR01000002">
    <property type="protein sequence ID" value="SKB63329.1"/>
    <property type="molecule type" value="Genomic_DNA"/>
</dbReference>
<proteinExistence type="predicted"/>
<reference evidence="2" key="1">
    <citation type="submission" date="2017-02" db="EMBL/GenBank/DDBJ databases">
        <authorList>
            <person name="Varghese N."/>
            <person name="Submissions S."/>
        </authorList>
    </citation>
    <scope>NUCLEOTIDE SEQUENCE [LARGE SCALE GENOMIC DNA]</scope>
    <source>
        <strain evidence="2">DSM 22385</strain>
    </source>
</reference>
<evidence type="ECO:0000313" key="2">
    <source>
        <dbReference type="Proteomes" id="UP000189981"/>
    </source>
</evidence>
<keyword evidence="2" id="KW-1185">Reference proteome</keyword>
<evidence type="ECO:0000313" key="1">
    <source>
        <dbReference type="EMBL" id="SKB63329.1"/>
    </source>
</evidence>
<accession>A0A1T5CV44</accession>
<dbReference type="RefSeq" id="WP_079702461.1">
    <property type="nucleotide sequence ID" value="NZ_FUYR01000002.1"/>
</dbReference>
<gene>
    <name evidence="1" type="ORF">SAMN05661099_1911</name>
</gene>
<name>A0A1T5CV44_9SPHI</name>
<dbReference type="AlphaFoldDB" id="A0A1T5CV44"/>
<organism evidence="1 2">
    <name type="scientific">Daejeonella lutea</name>
    <dbReference type="NCBI Taxonomy" id="572036"/>
    <lineage>
        <taxon>Bacteria</taxon>
        <taxon>Pseudomonadati</taxon>
        <taxon>Bacteroidota</taxon>
        <taxon>Sphingobacteriia</taxon>
        <taxon>Sphingobacteriales</taxon>
        <taxon>Sphingobacteriaceae</taxon>
        <taxon>Daejeonella</taxon>
    </lineage>
</organism>
<dbReference type="OrthoDB" id="797407at2"/>
<dbReference type="Proteomes" id="UP000189981">
    <property type="component" value="Unassembled WGS sequence"/>
</dbReference>